<dbReference type="Proteomes" id="UP000092504">
    <property type="component" value="Unassembled WGS sequence"/>
</dbReference>
<gene>
    <name evidence="1" type="ORF">A8U91_02959</name>
</gene>
<reference evidence="1 2" key="1">
    <citation type="submission" date="2016-06" db="EMBL/GenBank/DDBJ databases">
        <title>Genome sequence of halotolerant plant growth promoting strain of Halomonas elongata HEK1 isolated from salterns of Rann of Kutch, Gujarat, India.</title>
        <authorList>
            <person name="Gaba S."/>
            <person name="Singh R.N."/>
            <person name="Abrol S."/>
            <person name="Kaushik R."/>
            <person name="Saxena A.K."/>
        </authorList>
    </citation>
    <scope>NUCLEOTIDE SEQUENCE [LARGE SCALE GENOMIC DNA]</scope>
    <source>
        <strain evidence="1 2">HEK1</strain>
    </source>
</reference>
<sequence length="93" mass="10118">MGFSCARNFAAVALVSVALTGCFDDTPDTGTIKPVDWYKAHDAERQVMLEKCGNNPGELKDDSNCINARQAMKLLSSGEEFELDLSTLEDGED</sequence>
<dbReference type="PROSITE" id="PS51257">
    <property type="entry name" value="PROKAR_LIPOPROTEIN"/>
    <property type="match status" value="1"/>
</dbReference>
<proteinExistence type="predicted"/>
<evidence type="ECO:0000313" key="1">
    <source>
        <dbReference type="EMBL" id="OBX33916.1"/>
    </source>
</evidence>
<evidence type="ECO:0008006" key="3">
    <source>
        <dbReference type="Google" id="ProtNLM"/>
    </source>
</evidence>
<protein>
    <recommendedName>
        <fullName evidence="3">EexN family lipoprotein</fullName>
    </recommendedName>
</protein>
<accession>A0A1B8NV75</accession>
<dbReference type="PATRIC" id="fig|2746.7.peg.3041"/>
<dbReference type="AlphaFoldDB" id="A0A1B8NV75"/>
<dbReference type="InterPro" id="IPR047937">
    <property type="entry name" value="Eex_IncN-like"/>
</dbReference>
<dbReference type="EMBL" id="MAJD01000002">
    <property type="protein sequence ID" value="OBX33916.1"/>
    <property type="molecule type" value="Genomic_DNA"/>
</dbReference>
<name>A0A1B8NV75_HALEL</name>
<dbReference type="NCBIfam" id="NF033894">
    <property type="entry name" value="Eex_IncN"/>
    <property type="match status" value="1"/>
</dbReference>
<comment type="caution">
    <text evidence="1">The sequence shown here is derived from an EMBL/GenBank/DDBJ whole genome shotgun (WGS) entry which is preliminary data.</text>
</comment>
<evidence type="ECO:0000313" key="2">
    <source>
        <dbReference type="Proteomes" id="UP000092504"/>
    </source>
</evidence>
<organism evidence="1 2">
    <name type="scientific">Halomonas elongata</name>
    <dbReference type="NCBI Taxonomy" id="2746"/>
    <lineage>
        <taxon>Bacteria</taxon>
        <taxon>Pseudomonadati</taxon>
        <taxon>Pseudomonadota</taxon>
        <taxon>Gammaproteobacteria</taxon>
        <taxon>Oceanospirillales</taxon>
        <taxon>Halomonadaceae</taxon>
        <taxon>Halomonas</taxon>
    </lineage>
</organism>